<sequence length="223" mass="24078">MTERDAPSRYALYYTPPAGSPLAAFGESVFGGALPGLAPEEGEALAALAAGPRVYGFHATLKAPMRLAPGIKEAALEAACRALAAHRAPLRAGPLEVARLGVYLALVPASPPPALGLFAAECVAALDPFRARLSEAERRKRRPDLLDPRRRALLERWGYPDVFEAFRFHMTLLGPLAPEEQEHWHAHLSEAFAGSDLVIDAVTLLRQDGDGPFREIVRIPFTG</sequence>
<name>A0A564FVD7_9HYPH</name>
<accession>A0A564FVD7</accession>
<dbReference type="EMBL" id="CABFVH010000007">
    <property type="protein sequence ID" value="VUF11977.1"/>
    <property type="molecule type" value="Genomic_DNA"/>
</dbReference>
<evidence type="ECO:0000313" key="1">
    <source>
        <dbReference type="EMBL" id="GJD54979.1"/>
    </source>
</evidence>
<dbReference type="PIRSF" id="PIRSF033328">
    <property type="entry name" value="Phest_Mll4975"/>
    <property type="match status" value="1"/>
</dbReference>
<reference evidence="2 3" key="1">
    <citation type="submission" date="2019-06" db="EMBL/GenBank/DDBJ databases">
        <authorList>
            <person name="Rodrigo-Torres L."/>
            <person name="Arahal R. D."/>
            <person name="Lucena T."/>
        </authorList>
    </citation>
    <scope>NUCLEOTIDE SEQUENCE [LARGE SCALE GENOMIC DNA]</scope>
    <source>
        <strain evidence="2 3">SW08-7</strain>
    </source>
</reference>
<dbReference type="OrthoDB" id="4954742at2"/>
<dbReference type="Proteomes" id="UP000401717">
    <property type="component" value="Unassembled WGS sequence"/>
</dbReference>
<reference evidence="1" key="2">
    <citation type="journal article" date="2021" name="Front. Microbiol.">
        <title>Comprehensive Comparative Genomics and Phenotyping of Methylobacterium Species.</title>
        <authorList>
            <person name="Alessa O."/>
            <person name="Ogura Y."/>
            <person name="Fujitani Y."/>
            <person name="Takami H."/>
            <person name="Hayashi T."/>
            <person name="Sahin N."/>
            <person name="Tani A."/>
        </authorList>
    </citation>
    <scope>NUCLEOTIDE SEQUENCE</scope>
    <source>
        <strain evidence="1">DSM 22415</strain>
    </source>
</reference>
<reference evidence="1" key="3">
    <citation type="submission" date="2021-08" db="EMBL/GenBank/DDBJ databases">
        <authorList>
            <person name="Tani A."/>
            <person name="Ola A."/>
            <person name="Ogura Y."/>
            <person name="Katsura K."/>
            <person name="Hayashi T."/>
        </authorList>
    </citation>
    <scope>NUCLEOTIDE SEQUENCE</scope>
    <source>
        <strain evidence="1">DSM 22415</strain>
    </source>
</reference>
<dbReference type="Pfam" id="PF06299">
    <property type="entry name" value="DUF1045"/>
    <property type="match status" value="1"/>
</dbReference>
<gene>
    <name evidence="1" type="ORF">IFDJLNFL_0860</name>
    <name evidence="2" type="ORF">MTDSW087_01664</name>
</gene>
<protein>
    <recommendedName>
        <fullName evidence="5">Phosphonate metabolism protein</fullName>
    </recommendedName>
</protein>
<dbReference type="EMBL" id="BPQI01000017">
    <property type="protein sequence ID" value="GJD54979.1"/>
    <property type="molecule type" value="Genomic_DNA"/>
</dbReference>
<dbReference type="Gene3D" id="3.90.1140.10">
    <property type="entry name" value="Cyclic phosphodiesterase"/>
    <property type="match status" value="1"/>
</dbReference>
<proteinExistence type="predicted"/>
<evidence type="ECO:0000313" key="2">
    <source>
        <dbReference type="EMBL" id="VUF11977.1"/>
    </source>
</evidence>
<evidence type="ECO:0000313" key="3">
    <source>
        <dbReference type="Proteomes" id="UP000401717"/>
    </source>
</evidence>
<organism evidence="2 3">
    <name type="scientific">Methylobacterium dankookense</name>
    <dbReference type="NCBI Taxonomy" id="560405"/>
    <lineage>
        <taxon>Bacteria</taxon>
        <taxon>Pseudomonadati</taxon>
        <taxon>Pseudomonadota</taxon>
        <taxon>Alphaproteobacteria</taxon>
        <taxon>Hyphomicrobiales</taxon>
        <taxon>Methylobacteriaceae</taxon>
        <taxon>Methylobacterium</taxon>
    </lineage>
</organism>
<dbReference type="Proteomes" id="UP001055303">
    <property type="component" value="Unassembled WGS sequence"/>
</dbReference>
<evidence type="ECO:0008006" key="5">
    <source>
        <dbReference type="Google" id="ProtNLM"/>
    </source>
</evidence>
<evidence type="ECO:0000313" key="4">
    <source>
        <dbReference type="Proteomes" id="UP001055303"/>
    </source>
</evidence>
<dbReference type="AlphaFoldDB" id="A0A564FVD7"/>
<dbReference type="InterPro" id="IPR009389">
    <property type="entry name" value="DUF1045"/>
</dbReference>
<keyword evidence="4" id="KW-1185">Reference proteome</keyword>
<dbReference type="RefSeq" id="WP_144762818.1">
    <property type="nucleotide sequence ID" value="NZ_BPQI01000017.1"/>
</dbReference>